<evidence type="ECO:0000256" key="2">
    <source>
        <dbReference type="ARBA" id="ARBA00023125"/>
    </source>
</evidence>
<dbReference type="EMBL" id="SBKO01000001">
    <property type="protein sequence ID" value="RXR20505.1"/>
    <property type="molecule type" value="Genomic_DNA"/>
</dbReference>
<organism evidence="5 6">
    <name type="scientific">Flavobacterium amnicola</name>
    <dbReference type="NCBI Taxonomy" id="2506422"/>
    <lineage>
        <taxon>Bacteria</taxon>
        <taxon>Pseudomonadati</taxon>
        <taxon>Bacteroidota</taxon>
        <taxon>Flavobacteriia</taxon>
        <taxon>Flavobacteriales</taxon>
        <taxon>Flavobacteriaceae</taxon>
        <taxon>Flavobacterium</taxon>
    </lineage>
</organism>
<dbReference type="InterPro" id="IPR036388">
    <property type="entry name" value="WH-like_DNA-bd_sf"/>
</dbReference>
<dbReference type="Pfam" id="PF01047">
    <property type="entry name" value="MarR"/>
    <property type="match status" value="1"/>
</dbReference>
<dbReference type="PANTHER" id="PTHR42756">
    <property type="entry name" value="TRANSCRIPTIONAL REGULATOR, MARR"/>
    <property type="match status" value="1"/>
</dbReference>
<dbReference type="InterPro" id="IPR036390">
    <property type="entry name" value="WH_DNA-bd_sf"/>
</dbReference>
<dbReference type="PANTHER" id="PTHR42756:SF1">
    <property type="entry name" value="TRANSCRIPTIONAL REPRESSOR OF EMRAB OPERON"/>
    <property type="match status" value="1"/>
</dbReference>
<proteinExistence type="predicted"/>
<gene>
    <name evidence="5" type="ORF">EQG63_00820</name>
</gene>
<dbReference type="SMART" id="SM00347">
    <property type="entry name" value="HTH_MARR"/>
    <property type="match status" value="1"/>
</dbReference>
<dbReference type="RefSeq" id="WP_129433329.1">
    <property type="nucleotide sequence ID" value="NZ_SBKO01000001.1"/>
</dbReference>
<evidence type="ECO:0000256" key="1">
    <source>
        <dbReference type="ARBA" id="ARBA00023015"/>
    </source>
</evidence>
<evidence type="ECO:0000313" key="6">
    <source>
        <dbReference type="Proteomes" id="UP000290283"/>
    </source>
</evidence>
<reference evidence="6" key="1">
    <citation type="submission" date="2019-01" db="EMBL/GenBank/DDBJ databases">
        <title>Cytophagaceae bacterium strain CAR-16.</title>
        <authorList>
            <person name="Chen W.-M."/>
        </authorList>
    </citation>
    <scope>NUCLEOTIDE SEQUENCE [LARGE SCALE GENOMIC DNA]</scope>
    <source>
        <strain evidence="6">LLJ-11</strain>
    </source>
</reference>
<dbReference type="OrthoDB" id="5327581at2"/>
<keyword evidence="1" id="KW-0805">Transcription regulation</keyword>
<dbReference type="PRINTS" id="PR00598">
    <property type="entry name" value="HTHMARR"/>
</dbReference>
<keyword evidence="6" id="KW-1185">Reference proteome</keyword>
<dbReference type="AlphaFoldDB" id="A0A4Q1K583"/>
<dbReference type="InterPro" id="IPR000835">
    <property type="entry name" value="HTH_MarR-typ"/>
</dbReference>
<protein>
    <submittedName>
        <fullName evidence="5">MarR family transcriptional regulator</fullName>
    </submittedName>
</protein>
<name>A0A4Q1K583_9FLAO</name>
<keyword evidence="3" id="KW-0804">Transcription</keyword>
<accession>A0A4Q1K583</accession>
<dbReference type="Gene3D" id="1.10.10.10">
    <property type="entry name" value="Winged helix-like DNA-binding domain superfamily/Winged helix DNA-binding domain"/>
    <property type="match status" value="1"/>
</dbReference>
<keyword evidence="2" id="KW-0238">DNA-binding</keyword>
<evidence type="ECO:0000313" key="5">
    <source>
        <dbReference type="EMBL" id="RXR20505.1"/>
    </source>
</evidence>
<comment type="caution">
    <text evidence="5">The sequence shown here is derived from an EMBL/GenBank/DDBJ whole genome shotgun (WGS) entry which is preliminary data.</text>
</comment>
<dbReference type="GO" id="GO:0003700">
    <property type="term" value="F:DNA-binding transcription factor activity"/>
    <property type="evidence" value="ECO:0007669"/>
    <property type="project" value="InterPro"/>
</dbReference>
<dbReference type="PROSITE" id="PS50995">
    <property type="entry name" value="HTH_MARR_2"/>
    <property type="match status" value="1"/>
</dbReference>
<dbReference type="Proteomes" id="UP000290283">
    <property type="component" value="Unassembled WGS sequence"/>
</dbReference>
<sequence>MEKLNDIIFYNIDKAIKTYRMYAMKKIREKGYKITTDQWLIIKSILENPKITQQELAKNVFKDNASVTRIIELMVKSNYLNRKVNTTDRRKSVLSVTKEGKEIIEKVQTIILENRKEALEGIDKAELDAMNVTLKKIIQNCS</sequence>
<dbReference type="GO" id="GO:0003677">
    <property type="term" value="F:DNA binding"/>
    <property type="evidence" value="ECO:0007669"/>
    <property type="project" value="UniProtKB-KW"/>
</dbReference>
<evidence type="ECO:0000259" key="4">
    <source>
        <dbReference type="PROSITE" id="PS50995"/>
    </source>
</evidence>
<dbReference type="SUPFAM" id="SSF46785">
    <property type="entry name" value="Winged helix' DNA-binding domain"/>
    <property type="match status" value="1"/>
</dbReference>
<evidence type="ECO:0000256" key="3">
    <source>
        <dbReference type="ARBA" id="ARBA00023163"/>
    </source>
</evidence>
<feature type="domain" description="HTH marR-type" evidence="4">
    <location>
        <begin position="5"/>
        <end position="139"/>
    </location>
</feature>